<evidence type="ECO:0000313" key="8">
    <source>
        <dbReference type="Proteomes" id="UP000008710"/>
    </source>
</evidence>
<organism evidence="7 8">
    <name type="scientific">Rhodococcus jostii (strain RHA1)</name>
    <dbReference type="NCBI Taxonomy" id="101510"/>
    <lineage>
        <taxon>Bacteria</taxon>
        <taxon>Bacillati</taxon>
        <taxon>Actinomycetota</taxon>
        <taxon>Actinomycetes</taxon>
        <taxon>Mycobacteriales</taxon>
        <taxon>Nocardiaceae</taxon>
        <taxon>Rhodococcus</taxon>
    </lineage>
</organism>
<evidence type="ECO:0000313" key="7">
    <source>
        <dbReference type="EMBL" id="ABG97807.1"/>
    </source>
</evidence>
<keyword evidence="3" id="KW-0804">Transcription</keyword>
<dbReference type="HOGENOM" id="CLU_069356_15_1_11"/>
<evidence type="ECO:0000256" key="3">
    <source>
        <dbReference type="ARBA" id="ARBA00023163"/>
    </source>
</evidence>
<dbReference type="InterPro" id="IPR050109">
    <property type="entry name" value="HTH-type_TetR-like_transc_reg"/>
</dbReference>
<evidence type="ECO:0000256" key="4">
    <source>
        <dbReference type="PROSITE-ProRule" id="PRU00335"/>
    </source>
</evidence>
<feature type="domain" description="HTH tetR-type" evidence="6">
    <location>
        <begin position="47"/>
        <end position="107"/>
    </location>
</feature>
<dbReference type="InterPro" id="IPR009057">
    <property type="entry name" value="Homeodomain-like_sf"/>
</dbReference>
<evidence type="ECO:0000256" key="2">
    <source>
        <dbReference type="ARBA" id="ARBA00023125"/>
    </source>
</evidence>
<feature type="region of interest" description="Disordered" evidence="5">
    <location>
        <begin position="1"/>
        <end position="20"/>
    </location>
</feature>
<dbReference type="SUPFAM" id="SSF48498">
    <property type="entry name" value="Tetracyclin repressor-like, C-terminal domain"/>
    <property type="match status" value="1"/>
</dbReference>
<dbReference type="eggNOG" id="COG1309">
    <property type="taxonomic scope" value="Bacteria"/>
</dbReference>
<reference evidence="8" key="1">
    <citation type="journal article" date="2006" name="Proc. Natl. Acad. Sci. U.S.A.">
        <title>The complete genome of Rhodococcus sp. RHA1 provides insights into a catabolic powerhouse.</title>
        <authorList>
            <person name="McLeod M.P."/>
            <person name="Warren R.L."/>
            <person name="Hsiao W.W.L."/>
            <person name="Araki N."/>
            <person name="Myhre M."/>
            <person name="Fernandes C."/>
            <person name="Miyazawa D."/>
            <person name="Wong W."/>
            <person name="Lillquist A.L."/>
            <person name="Wang D."/>
            <person name="Dosanjh M."/>
            <person name="Hara H."/>
            <person name="Petrescu A."/>
            <person name="Morin R.D."/>
            <person name="Yang G."/>
            <person name="Stott J.M."/>
            <person name="Schein J.E."/>
            <person name="Shin H."/>
            <person name="Smailus D."/>
            <person name="Siddiqui A.S."/>
            <person name="Marra M.A."/>
            <person name="Jones S.J.M."/>
            <person name="Holt R."/>
            <person name="Brinkman F.S.L."/>
            <person name="Miyauchi K."/>
            <person name="Fukuda M."/>
            <person name="Davies J.E."/>
            <person name="Mohn W.W."/>
            <person name="Eltis L.D."/>
        </authorList>
    </citation>
    <scope>NUCLEOTIDE SEQUENCE [LARGE SCALE GENOMIC DNA]</scope>
    <source>
        <strain evidence="8">RHA1</strain>
    </source>
</reference>
<dbReference type="Pfam" id="PF00440">
    <property type="entry name" value="TetR_N"/>
    <property type="match status" value="1"/>
</dbReference>
<evidence type="ECO:0000256" key="1">
    <source>
        <dbReference type="ARBA" id="ARBA00023015"/>
    </source>
</evidence>
<dbReference type="PRINTS" id="PR00455">
    <property type="entry name" value="HTHTETR"/>
</dbReference>
<dbReference type="PROSITE" id="PS50977">
    <property type="entry name" value="HTH_TETR_2"/>
    <property type="match status" value="1"/>
</dbReference>
<proteinExistence type="predicted"/>
<dbReference type="InterPro" id="IPR001647">
    <property type="entry name" value="HTH_TetR"/>
</dbReference>
<accession>Q0S3S9</accession>
<dbReference type="PANTHER" id="PTHR30055:SF234">
    <property type="entry name" value="HTH-TYPE TRANSCRIPTIONAL REGULATOR BETI"/>
    <property type="match status" value="1"/>
</dbReference>
<gene>
    <name evidence="7" type="ordered locus">RHA1_ro06030</name>
</gene>
<dbReference type="Gene3D" id="1.10.357.10">
    <property type="entry name" value="Tetracycline Repressor, domain 2"/>
    <property type="match status" value="1"/>
</dbReference>
<keyword evidence="2 4" id="KW-0238">DNA-binding</keyword>
<dbReference type="AlphaFoldDB" id="Q0S3S9"/>
<dbReference type="PANTHER" id="PTHR30055">
    <property type="entry name" value="HTH-TYPE TRANSCRIPTIONAL REGULATOR RUTR"/>
    <property type="match status" value="1"/>
</dbReference>
<dbReference type="GO" id="GO:0003700">
    <property type="term" value="F:DNA-binding transcription factor activity"/>
    <property type="evidence" value="ECO:0007669"/>
    <property type="project" value="TreeGrafter"/>
</dbReference>
<sequence length="253" mass="27807">MCPVPFAHHEPGRSSRQMAGWSGVRVGRGRGPRRFYDQRMLNRLPADERRAQLVESALAIAEQRGVASVTVRAVAEEAGVSLGVVHYCFESKEELLAAMGESLVLQLSASMRLAFGQVRHAPDLRGIDGLRELLHIGISGMWPIIEATPDRQLLTYEITAQALRHRASGSERAGDIAGQQYRTMDEEAIEFLVECARIAEVGWATPVEAIARFGLAILDGLVLRWLVDRDSEAMIAALDDMVHVIASKAVERA</sequence>
<dbReference type="KEGG" id="rha:RHA1_ro06030"/>
<protein>
    <submittedName>
        <fullName evidence="7">Probable transcriptional regulator, TetR family protein</fullName>
    </submittedName>
</protein>
<keyword evidence="1" id="KW-0805">Transcription regulation</keyword>
<evidence type="ECO:0000259" key="6">
    <source>
        <dbReference type="PROSITE" id="PS50977"/>
    </source>
</evidence>
<dbReference type="InterPro" id="IPR036271">
    <property type="entry name" value="Tet_transcr_reg_TetR-rel_C_sf"/>
</dbReference>
<evidence type="ECO:0000256" key="5">
    <source>
        <dbReference type="SAM" id="MobiDB-lite"/>
    </source>
</evidence>
<dbReference type="EMBL" id="CP000431">
    <property type="protein sequence ID" value="ABG97807.1"/>
    <property type="molecule type" value="Genomic_DNA"/>
</dbReference>
<name>Q0S3S9_RHOJR</name>
<feature type="DNA-binding region" description="H-T-H motif" evidence="4">
    <location>
        <begin position="70"/>
        <end position="89"/>
    </location>
</feature>
<dbReference type="Proteomes" id="UP000008710">
    <property type="component" value="Chromosome"/>
</dbReference>
<dbReference type="SUPFAM" id="SSF46689">
    <property type="entry name" value="Homeodomain-like"/>
    <property type="match status" value="1"/>
</dbReference>
<dbReference type="GO" id="GO:0000976">
    <property type="term" value="F:transcription cis-regulatory region binding"/>
    <property type="evidence" value="ECO:0007669"/>
    <property type="project" value="TreeGrafter"/>
</dbReference>